<keyword evidence="5" id="KW-0406">Ion transport</keyword>
<keyword evidence="9" id="KW-0407">Ion channel</keyword>
<dbReference type="EMBL" id="FOGZ01000022">
    <property type="protein sequence ID" value="SER95621.1"/>
    <property type="molecule type" value="Genomic_DNA"/>
</dbReference>
<keyword evidence="6 10" id="KW-0472">Membrane</keyword>
<evidence type="ECO:0000313" key="11">
    <source>
        <dbReference type="EMBL" id="SER95621.1"/>
    </source>
</evidence>
<feature type="transmembrane region" description="Helical" evidence="10">
    <location>
        <begin position="286"/>
        <end position="306"/>
    </location>
</feature>
<feature type="transmembrane region" description="Helical" evidence="10">
    <location>
        <begin position="253"/>
        <end position="274"/>
    </location>
</feature>
<evidence type="ECO:0000256" key="5">
    <source>
        <dbReference type="ARBA" id="ARBA00023065"/>
    </source>
</evidence>
<evidence type="ECO:0000256" key="3">
    <source>
        <dbReference type="ARBA" id="ARBA00022692"/>
    </source>
</evidence>
<proteinExistence type="predicted"/>
<evidence type="ECO:0000256" key="6">
    <source>
        <dbReference type="ARBA" id="ARBA00023136"/>
    </source>
</evidence>
<dbReference type="STRING" id="64702.SAMN05443377_12210"/>
<evidence type="ECO:0000256" key="8">
    <source>
        <dbReference type="ARBA" id="ARBA00023214"/>
    </source>
</evidence>
<keyword evidence="3 10" id="KW-0812">Transmembrane</keyword>
<gene>
    <name evidence="11" type="ORF">SAMN05443377_12210</name>
</gene>
<evidence type="ECO:0000256" key="10">
    <source>
        <dbReference type="SAM" id="Phobius"/>
    </source>
</evidence>
<organism evidence="11 12">
    <name type="scientific">Propionibacterium cyclohexanicum</name>
    <dbReference type="NCBI Taxonomy" id="64702"/>
    <lineage>
        <taxon>Bacteria</taxon>
        <taxon>Bacillati</taxon>
        <taxon>Actinomycetota</taxon>
        <taxon>Actinomycetes</taxon>
        <taxon>Propionibacteriales</taxon>
        <taxon>Propionibacteriaceae</taxon>
        <taxon>Propionibacterium</taxon>
    </lineage>
</organism>
<dbReference type="PANTHER" id="PTHR43427">
    <property type="entry name" value="CHLORIDE CHANNEL PROTEIN CLC-E"/>
    <property type="match status" value="1"/>
</dbReference>
<dbReference type="AlphaFoldDB" id="A0A1H9TEP9"/>
<feature type="transmembrane region" description="Helical" evidence="10">
    <location>
        <begin position="185"/>
        <end position="204"/>
    </location>
</feature>
<keyword evidence="12" id="KW-1185">Reference proteome</keyword>
<dbReference type="Pfam" id="PF00654">
    <property type="entry name" value="Voltage_CLC"/>
    <property type="match status" value="1"/>
</dbReference>
<protein>
    <submittedName>
        <fullName evidence="11">H+/Cl-antiporter ClcA</fullName>
    </submittedName>
</protein>
<keyword evidence="7" id="KW-0869">Chloride channel</keyword>
<dbReference type="PRINTS" id="PR00762">
    <property type="entry name" value="CLCHANNEL"/>
</dbReference>
<evidence type="ECO:0000256" key="7">
    <source>
        <dbReference type="ARBA" id="ARBA00023173"/>
    </source>
</evidence>
<keyword evidence="8" id="KW-0868">Chloride</keyword>
<evidence type="ECO:0000256" key="4">
    <source>
        <dbReference type="ARBA" id="ARBA00022989"/>
    </source>
</evidence>
<dbReference type="GO" id="GO:0005254">
    <property type="term" value="F:chloride channel activity"/>
    <property type="evidence" value="ECO:0007669"/>
    <property type="project" value="UniProtKB-KW"/>
</dbReference>
<feature type="transmembrane region" description="Helical" evidence="10">
    <location>
        <begin position="224"/>
        <end position="241"/>
    </location>
</feature>
<evidence type="ECO:0000313" key="12">
    <source>
        <dbReference type="Proteomes" id="UP000198815"/>
    </source>
</evidence>
<keyword evidence="2" id="KW-0813">Transport</keyword>
<accession>A0A1H9TEP9</accession>
<dbReference type="InterPro" id="IPR014743">
    <property type="entry name" value="Cl-channel_core"/>
</dbReference>
<dbReference type="SUPFAM" id="SSF81340">
    <property type="entry name" value="Clc chloride channel"/>
    <property type="match status" value="1"/>
</dbReference>
<comment type="subcellular location">
    <subcellularLocation>
        <location evidence="1">Membrane</location>
        <topology evidence="1">Multi-pass membrane protein</topology>
    </subcellularLocation>
</comment>
<reference evidence="11 12" key="1">
    <citation type="submission" date="2016-10" db="EMBL/GenBank/DDBJ databases">
        <authorList>
            <person name="de Groot N.N."/>
        </authorList>
    </citation>
    <scope>NUCLEOTIDE SEQUENCE [LARGE SCALE GENOMIC DNA]</scope>
    <source>
        <strain evidence="11 12">DSM 16859</strain>
    </source>
</reference>
<keyword evidence="4 10" id="KW-1133">Transmembrane helix</keyword>
<sequence length="422" mass="43463">MLVATMVAAGIASGMLGVAVSQISRGIEAAAFGFEFSHSASGVAAAPWWRRLAAALVAGGICGILWTRLRPRPRGFLPTVRQVAARGVQGRRWLPVGGTIADGLGQLLIVGSGMSLGREAAPRRFAALLGQGLADRCGLDVETRRVMIASAGGAGLAAVYNVPLAGLVYALEFVIRPDLRTRAGWSKVVVSTVVALLSTVTAWLFNRNTPMYRLPPDELDVRGYGWAVAMGIVALAAAVPLRRALRWARSHTALTAHLWWSMPLGTLTVAGLALWEPRIAGNGQVLVQATLVGGLPAATLAMLCLAKVFATLLSFRCGATGGLLTPSLAVGATLGAALAKFTGATGSQVCTAALVGAACVLSVTEAHPVFAATFVMGLVQAPPQLCLAIGLGVAITWCARLLSPAGRSRTGSSRDSPDSSSG</sequence>
<evidence type="ECO:0000256" key="2">
    <source>
        <dbReference type="ARBA" id="ARBA00022448"/>
    </source>
</evidence>
<name>A0A1H9TEP9_9ACTN</name>
<dbReference type="GO" id="GO:0034707">
    <property type="term" value="C:chloride channel complex"/>
    <property type="evidence" value="ECO:0007669"/>
    <property type="project" value="UniProtKB-KW"/>
</dbReference>
<dbReference type="Proteomes" id="UP000198815">
    <property type="component" value="Unassembled WGS sequence"/>
</dbReference>
<dbReference type="Gene3D" id="1.10.3080.10">
    <property type="entry name" value="Clc chloride channel"/>
    <property type="match status" value="1"/>
</dbReference>
<dbReference type="InterPro" id="IPR001807">
    <property type="entry name" value="ClC"/>
</dbReference>
<evidence type="ECO:0000256" key="1">
    <source>
        <dbReference type="ARBA" id="ARBA00004141"/>
    </source>
</evidence>
<dbReference type="InterPro" id="IPR050368">
    <property type="entry name" value="ClC-type_chloride_channel"/>
</dbReference>
<dbReference type="PANTHER" id="PTHR43427:SF6">
    <property type="entry name" value="CHLORIDE CHANNEL PROTEIN CLC-E"/>
    <property type="match status" value="1"/>
</dbReference>
<evidence type="ECO:0000256" key="9">
    <source>
        <dbReference type="ARBA" id="ARBA00023303"/>
    </source>
</evidence>